<evidence type="ECO:0000256" key="4">
    <source>
        <dbReference type="ARBA" id="ARBA00023143"/>
    </source>
</evidence>
<dbReference type="NCBIfam" id="NF005833">
    <property type="entry name" value="PRK07737.1"/>
    <property type="match status" value="1"/>
</dbReference>
<evidence type="ECO:0000259" key="6">
    <source>
        <dbReference type="Pfam" id="PF02465"/>
    </source>
</evidence>
<dbReference type="Pfam" id="PF02465">
    <property type="entry name" value="FliD_N"/>
    <property type="match status" value="1"/>
</dbReference>
<evidence type="ECO:0000256" key="2">
    <source>
        <dbReference type="ARBA" id="ARBA00011255"/>
    </source>
</evidence>
<feature type="domain" description="Flagellar hook-associated protein 2 C-terminal" evidence="7">
    <location>
        <begin position="220"/>
        <end position="487"/>
    </location>
</feature>
<dbReference type="RefSeq" id="WP_381432243.1">
    <property type="nucleotide sequence ID" value="NZ_JBHSNO010000005.1"/>
</dbReference>
<evidence type="ECO:0000256" key="1">
    <source>
        <dbReference type="ARBA" id="ARBA00009764"/>
    </source>
</evidence>
<sequence>MRISGLATGMDTESIIRDLMKANRIPLDKITQKKQYLEWQLDDYRSINRNLQDLTYKINDTMLRQSTFNAKTVSVSNTDAVNIKSLNSTSDFSGTIAVHQLATQATLQGSEFKKNLTTEQVSTTKLSDLGLDIGSGEHEFKIKAPESDEEKVIKITGNDSLGALIAQINKETDVNAFYDVHTGKIALTAKNSGAGAITVTNVSGELAGKLGLTNGTSTSGQNAEFTFNGLTTERSSNTFQINGFEINLKQVTDSTSGTTTNAVTFSSAADVDKIVDSVVQFVNDYNKMIEELNAKIREAKYRDFQPLSTEQKNDMKEKEIELWEEKAKSGTLKNDPTISSMLSKMRTIMSSSVEMSDGTKMSLRDLGIKTSTDYLEHGKLIINEDDLRKAIAEDPQKVHELFSKSSDDDGKGGGIAVQFRDTIVASREVISQRAGTAGAVNDSFVLGRNLNDMNKQIERFEDRLKMMEDRYWRQFTAMERAIQRANAQSASLMNAFGGM</sequence>
<organism evidence="8 9">
    <name type="scientific">Sporosarcina soli</name>
    <dbReference type="NCBI Taxonomy" id="334736"/>
    <lineage>
        <taxon>Bacteria</taxon>
        <taxon>Bacillati</taxon>
        <taxon>Bacillota</taxon>
        <taxon>Bacilli</taxon>
        <taxon>Bacillales</taxon>
        <taxon>Caryophanaceae</taxon>
        <taxon>Sporosarcina</taxon>
    </lineage>
</organism>
<feature type="domain" description="Flagellar hook-associated protein 2 N-terminal" evidence="6">
    <location>
        <begin position="8"/>
        <end position="104"/>
    </location>
</feature>
<dbReference type="PANTHER" id="PTHR30288">
    <property type="entry name" value="FLAGELLAR CAP/ASSEMBLY PROTEIN FLID"/>
    <property type="match status" value="1"/>
</dbReference>
<keyword evidence="8" id="KW-0969">Cilium</keyword>
<keyword evidence="4 5" id="KW-0975">Bacterial flagellum</keyword>
<gene>
    <name evidence="8" type="ORF">ACFPRA_07450</name>
</gene>
<dbReference type="EMBL" id="JBHSNO010000005">
    <property type="protein sequence ID" value="MFC5588716.1"/>
    <property type="molecule type" value="Genomic_DNA"/>
</dbReference>
<dbReference type="Pfam" id="PF07196">
    <property type="entry name" value="Flagellin_IN"/>
    <property type="match status" value="1"/>
</dbReference>
<keyword evidence="3" id="KW-0175">Coiled coil</keyword>
<keyword evidence="5" id="KW-0964">Secreted</keyword>
<dbReference type="InterPro" id="IPR040026">
    <property type="entry name" value="FliD"/>
</dbReference>
<evidence type="ECO:0000256" key="5">
    <source>
        <dbReference type="RuleBase" id="RU362066"/>
    </source>
</evidence>
<reference evidence="9" key="1">
    <citation type="journal article" date="2019" name="Int. J. Syst. Evol. Microbiol.">
        <title>The Global Catalogue of Microorganisms (GCM) 10K type strain sequencing project: providing services to taxonomists for standard genome sequencing and annotation.</title>
        <authorList>
            <consortium name="The Broad Institute Genomics Platform"/>
            <consortium name="The Broad Institute Genome Sequencing Center for Infectious Disease"/>
            <person name="Wu L."/>
            <person name="Ma J."/>
        </authorList>
    </citation>
    <scope>NUCLEOTIDE SEQUENCE [LARGE SCALE GENOMIC DNA]</scope>
    <source>
        <strain evidence="9">CGMCC 4.1434</strain>
    </source>
</reference>
<comment type="similarity">
    <text evidence="1 5">Belongs to the FliD family.</text>
</comment>
<name>A0ABW0TH05_9BACL</name>
<dbReference type="InterPro" id="IPR010809">
    <property type="entry name" value="FliD_C"/>
</dbReference>
<keyword evidence="9" id="KW-1185">Reference proteome</keyword>
<evidence type="ECO:0000313" key="9">
    <source>
        <dbReference type="Proteomes" id="UP001596109"/>
    </source>
</evidence>
<evidence type="ECO:0000313" key="8">
    <source>
        <dbReference type="EMBL" id="MFC5588716.1"/>
    </source>
</evidence>
<keyword evidence="8" id="KW-0282">Flagellum</keyword>
<protein>
    <recommendedName>
        <fullName evidence="5">Flagellar hook-associated protein 2</fullName>
        <shortName evidence="5">HAP2</shortName>
    </recommendedName>
    <alternativeName>
        <fullName evidence="5">Flagellar cap protein</fullName>
    </alternativeName>
</protein>
<accession>A0ABW0TH05</accession>
<comment type="subcellular location">
    <subcellularLocation>
        <location evidence="5">Secreted</location>
    </subcellularLocation>
    <subcellularLocation>
        <location evidence="5">Bacterial flagellum</location>
    </subcellularLocation>
</comment>
<dbReference type="InterPro" id="IPR003481">
    <property type="entry name" value="FliD_N"/>
</dbReference>
<dbReference type="Proteomes" id="UP001596109">
    <property type="component" value="Unassembled WGS sequence"/>
</dbReference>
<dbReference type="Pfam" id="PF07195">
    <property type="entry name" value="FliD_C"/>
    <property type="match status" value="1"/>
</dbReference>
<comment type="subunit">
    <text evidence="2 5">Homopentamer.</text>
</comment>
<evidence type="ECO:0000256" key="3">
    <source>
        <dbReference type="ARBA" id="ARBA00023054"/>
    </source>
</evidence>
<proteinExistence type="inferred from homology"/>
<comment type="function">
    <text evidence="5">Required for morphogenesis and for the elongation of the flagellar filament by facilitating polymerization of the flagellin monomers at the tip of growing filament. Forms a capping structure, which prevents flagellin subunits (transported through the central channel of the flagellum) from leaking out without polymerization at the distal end.</text>
</comment>
<keyword evidence="8" id="KW-0966">Cell projection</keyword>
<evidence type="ECO:0000259" key="7">
    <source>
        <dbReference type="Pfam" id="PF07195"/>
    </source>
</evidence>
<comment type="caution">
    <text evidence="8">The sequence shown here is derived from an EMBL/GenBank/DDBJ whole genome shotgun (WGS) entry which is preliminary data.</text>
</comment>
<dbReference type="InterPro" id="IPR010810">
    <property type="entry name" value="Flagellin_hook_IN_motif"/>
</dbReference>
<dbReference type="PANTHER" id="PTHR30288:SF0">
    <property type="entry name" value="FLAGELLAR HOOK-ASSOCIATED PROTEIN 2"/>
    <property type="match status" value="1"/>
</dbReference>